<accession>A0ACB6QVJ7</accession>
<dbReference type="EMBL" id="MU003506">
    <property type="protein sequence ID" value="KAF2471028.1"/>
    <property type="molecule type" value="Genomic_DNA"/>
</dbReference>
<proteinExistence type="predicted"/>
<name>A0ACB6QVJ7_9PLEO</name>
<organism evidence="1 2">
    <name type="scientific">Lindgomyces ingoldianus</name>
    <dbReference type="NCBI Taxonomy" id="673940"/>
    <lineage>
        <taxon>Eukaryota</taxon>
        <taxon>Fungi</taxon>
        <taxon>Dikarya</taxon>
        <taxon>Ascomycota</taxon>
        <taxon>Pezizomycotina</taxon>
        <taxon>Dothideomycetes</taxon>
        <taxon>Pleosporomycetidae</taxon>
        <taxon>Pleosporales</taxon>
        <taxon>Lindgomycetaceae</taxon>
        <taxon>Lindgomyces</taxon>
    </lineage>
</organism>
<evidence type="ECO:0000313" key="1">
    <source>
        <dbReference type="EMBL" id="KAF2471028.1"/>
    </source>
</evidence>
<evidence type="ECO:0000313" key="2">
    <source>
        <dbReference type="Proteomes" id="UP000799755"/>
    </source>
</evidence>
<keyword evidence="2" id="KW-1185">Reference proteome</keyword>
<dbReference type="Proteomes" id="UP000799755">
    <property type="component" value="Unassembled WGS sequence"/>
</dbReference>
<gene>
    <name evidence="1" type="ORF">BDR25DRAFT_354940</name>
</gene>
<comment type="caution">
    <text evidence="1">The sequence shown here is derived from an EMBL/GenBank/DDBJ whole genome shotgun (WGS) entry which is preliminary data.</text>
</comment>
<protein>
    <submittedName>
        <fullName evidence="1">Uncharacterized protein</fullName>
    </submittedName>
</protein>
<reference evidence="1" key="1">
    <citation type="journal article" date="2020" name="Stud. Mycol.">
        <title>101 Dothideomycetes genomes: a test case for predicting lifestyles and emergence of pathogens.</title>
        <authorList>
            <person name="Haridas S."/>
            <person name="Albert R."/>
            <person name="Binder M."/>
            <person name="Bloem J."/>
            <person name="Labutti K."/>
            <person name="Salamov A."/>
            <person name="Andreopoulos B."/>
            <person name="Baker S."/>
            <person name="Barry K."/>
            <person name="Bills G."/>
            <person name="Bluhm B."/>
            <person name="Cannon C."/>
            <person name="Castanera R."/>
            <person name="Culley D."/>
            <person name="Daum C."/>
            <person name="Ezra D."/>
            <person name="Gonzalez J."/>
            <person name="Henrissat B."/>
            <person name="Kuo A."/>
            <person name="Liang C."/>
            <person name="Lipzen A."/>
            <person name="Lutzoni F."/>
            <person name="Magnuson J."/>
            <person name="Mondo S."/>
            <person name="Nolan M."/>
            <person name="Ohm R."/>
            <person name="Pangilinan J."/>
            <person name="Park H.-J."/>
            <person name="Ramirez L."/>
            <person name="Alfaro M."/>
            <person name="Sun H."/>
            <person name="Tritt A."/>
            <person name="Yoshinaga Y."/>
            <person name="Zwiers L.-H."/>
            <person name="Turgeon B."/>
            <person name="Goodwin S."/>
            <person name="Spatafora J."/>
            <person name="Crous P."/>
            <person name="Grigoriev I."/>
        </authorList>
    </citation>
    <scope>NUCLEOTIDE SEQUENCE</scope>
    <source>
        <strain evidence="1">ATCC 200398</strain>
    </source>
</reference>
<sequence length="796" mass="86513">MDHGCFVCLFASRSVAASSQRLSRMPRAPHEASRPWASSLRMSRHRICGLIYGWAAPASTVFASLLLQNPINRTARLLVGPPGLELLPEGPPPMLDTNPRQSSATAASTCAKHSALLALISVQCPRLAEEKLFRSPSALNLGLQKALQLHQRLCLRRRISPPRRRSLQPLVKGNPDLAPPQHCSYSCSRLLAFHVYAWPVHIGRPPPKSPEKSLTLITMSLNWNAFLSEDLNLPNEQWSDAPRTTAGRSSDMPTSSATRTAGPEASDSNNFESALSGTTTDPYFNDNFFTSNDYFLSDLEVLQPFGDTIGSGGESTSESSPEPTTGIALTGHTVFQHETSSSSATPASTSTGSGSNQSPPMQSTHRQPQRAQTFPNPTYESMFPNSLDTGFVEDLTFPNGPTGPASSSKASIDNAPKASAGSTTIKRTKAGKPDILSACWTSPLCPNHDQDGPPPNPANCGGGCAPFLFASEDTLPTPTVDSNLLSQAQEVTAEEGIVEIQPRPRKRTESDASSSVEPLGRQFPNNKNTTEIRPRMKSEASGDSPEQTPPQEADDSKPKSRRRLPHNQVERKYRESLNTQLDSLRRVVPALQQSQRACDGADIEDLPTPSKPSKAVVLASATAYIKQMEKDKKSLAEENQLLRTRIKALQALVKCEDCSLMQYVMDLKINQAQVQKYWAFTALLVDAFLLSLIPLLYLGLTTHFHGVSRMGVAGWLAWIADYSSFALLEALTFWAGNVELLSAFDGAVGVAFAFAWPSPSHDTLRFLLSLLPYDAMHEGVAMDIAILVADGWGLLR</sequence>